<dbReference type="GO" id="GO:0008934">
    <property type="term" value="F:inositol monophosphate 1-phosphatase activity"/>
    <property type="evidence" value="ECO:0007669"/>
    <property type="project" value="TreeGrafter"/>
</dbReference>
<keyword evidence="2 5" id="KW-0479">Metal-binding</keyword>
<dbReference type="PRINTS" id="PR00377">
    <property type="entry name" value="IMPHPHTASES"/>
</dbReference>
<dbReference type="PATRIC" id="fig|1133569.4.peg.105"/>
<dbReference type="FunFam" id="3.30.540.10:FF:000003">
    <property type="entry name" value="Inositol-1-monophosphatase"/>
    <property type="match status" value="1"/>
</dbReference>
<feature type="binding site" evidence="5">
    <location>
        <position position="91"/>
    </location>
    <ligand>
        <name>Mg(2+)</name>
        <dbReference type="ChEBI" id="CHEBI:18420"/>
        <label>1</label>
        <note>catalytic</note>
    </ligand>
</feature>
<keyword evidence="4 5" id="KW-0460">Magnesium</keyword>
<dbReference type="AlphaFoldDB" id="A0A0R2CL69"/>
<dbReference type="CDD" id="cd01637">
    <property type="entry name" value="IMPase_like"/>
    <property type="match status" value="1"/>
</dbReference>
<gene>
    <name evidence="6" type="ORF">FD21_GL000106</name>
</gene>
<dbReference type="GO" id="GO:0007165">
    <property type="term" value="P:signal transduction"/>
    <property type="evidence" value="ECO:0007669"/>
    <property type="project" value="TreeGrafter"/>
</dbReference>
<dbReference type="PROSITE" id="PS00629">
    <property type="entry name" value="IMP_1"/>
    <property type="match status" value="1"/>
</dbReference>
<proteinExistence type="predicted"/>
<dbReference type="PANTHER" id="PTHR20854:SF4">
    <property type="entry name" value="INOSITOL-1-MONOPHOSPHATASE-RELATED"/>
    <property type="match status" value="1"/>
</dbReference>
<organism evidence="6 7">
    <name type="scientific">Liquorilactobacillus vini DSM 20605</name>
    <dbReference type="NCBI Taxonomy" id="1133569"/>
    <lineage>
        <taxon>Bacteria</taxon>
        <taxon>Bacillati</taxon>
        <taxon>Bacillota</taxon>
        <taxon>Bacilli</taxon>
        <taxon>Lactobacillales</taxon>
        <taxon>Lactobacillaceae</taxon>
        <taxon>Liquorilactobacillus</taxon>
    </lineage>
</organism>
<evidence type="ECO:0000313" key="6">
    <source>
        <dbReference type="EMBL" id="KRM89179.1"/>
    </source>
</evidence>
<reference evidence="6 7" key="1">
    <citation type="journal article" date="2015" name="Genome Announc.">
        <title>Expanding the biotechnology potential of lactobacilli through comparative genomics of 213 strains and associated genera.</title>
        <authorList>
            <person name="Sun Z."/>
            <person name="Harris H.M."/>
            <person name="McCann A."/>
            <person name="Guo C."/>
            <person name="Argimon S."/>
            <person name="Zhang W."/>
            <person name="Yang X."/>
            <person name="Jeffery I.B."/>
            <person name="Cooney J.C."/>
            <person name="Kagawa T.F."/>
            <person name="Liu W."/>
            <person name="Song Y."/>
            <person name="Salvetti E."/>
            <person name="Wrobel A."/>
            <person name="Rasinkangas P."/>
            <person name="Parkhill J."/>
            <person name="Rea M.C."/>
            <person name="O'Sullivan O."/>
            <person name="Ritari J."/>
            <person name="Douillard F.P."/>
            <person name="Paul Ross R."/>
            <person name="Yang R."/>
            <person name="Briner A.E."/>
            <person name="Felis G.E."/>
            <person name="de Vos W.M."/>
            <person name="Barrangou R."/>
            <person name="Klaenhammer T.R."/>
            <person name="Caufield P.W."/>
            <person name="Cui Y."/>
            <person name="Zhang H."/>
            <person name="O'Toole P.W."/>
        </authorList>
    </citation>
    <scope>NUCLEOTIDE SEQUENCE [LARGE SCALE GENOMIC DNA]</scope>
    <source>
        <strain evidence="6 7">DSM 20605</strain>
    </source>
</reference>
<evidence type="ECO:0000313" key="7">
    <source>
        <dbReference type="Proteomes" id="UP000051576"/>
    </source>
</evidence>
<dbReference type="GO" id="GO:0046872">
    <property type="term" value="F:metal ion binding"/>
    <property type="evidence" value="ECO:0007669"/>
    <property type="project" value="UniProtKB-KW"/>
</dbReference>
<dbReference type="SUPFAM" id="SSF56655">
    <property type="entry name" value="Carbohydrate phosphatase"/>
    <property type="match status" value="1"/>
</dbReference>
<feature type="binding site" evidence="5">
    <location>
        <position position="92"/>
    </location>
    <ligand>
        <name>Mg(2+)</name>
        <dbReference type="ChEBI" id="CHEBI:18420"/>
        <label>1</label>
        <note>catalytic</note>
    </ligand>
</feature>
<keyword evidence="3" id="KW-0378">Hydrolase</keyword>
<evidence type="ECO:0000256" key="1">
    <source>
        <dbReference type="ARBA" id="ARBA00001946"/>
    </source>
</evidence>
<dbReference type="InterPro" id="IPR000760">
    <property type="entry name" value="Inositol_monophosphatase-like"/>
</dbReference>
<dbReference type="RefSeq" id="WP_010580132.1">
    <property type="nucleotide sequence ID" value="NZ_AHYZ01000061.1"/>
</dbReference>
<feature type="binding site" evidence="5">
    <location>
        <position position="89"/>
    </location>
    <ligand>
        <name>Mg(2+)</name>
        <dbReference type="ChEBI" id="CHEBI:18420"/>
        <label>1</label>
        <note>catalytic</note>
    </ligand>
</feature>
<evidence type="ECO:0000256" key="3">
    <source>
        <dbReference type="ARBA" id="ARBA00022801"/>
    </source>
</evidence>
<sequence>MEFQADKIDSLVPQWLMTARKMILESFSQKIEIETKTSRNDLVTGLDRKIEQFLVRKIQECFPGSQIVSEETRPTINEIEEEGLLWIIDPIDGTMNFVKQKNDFAIMIGIFRGGKGQRGFIYDVMADRLYHGGPDQGVYCNYQKMKSPPDVPLVDGLLGVGGVMLINNKYNLQKIALASHGIRIYGSAGIEIIHVLNGQLIGYLSHLHPWDLAAGKILAETLGLVVKTIDGREVNVLSSIDVLVASKNAQKDIIMMAQSHC</sequence>
<feature type="binding site" evidence="5">
    <location>
        <position position="70"/>
    </location>
    <ligand>
        <name>Mg(2+)</name>
        <dbReference type="ChEBI" id="CHEBI:18420"/>
        <label>1</label>
        <note>catalytic</note>
    </ligand>
</feature>
<evidence type="ECO:0000256" key="2">
    <source>
        <dbReference type="ARBA" id="ARBA00022723"/>
    </source>
</evidence>
<evidence type="ECO:0000256" key="4">
    <source>
        <dbReference type="ARBA" id="ARBA00022842"/>
    </source>
</evidence>
<dbReference type="InterPro" id="IPR020583">
    <property type="entry name" value="Inositol_monoP_metal-BS"/>
</dbReference>
<dbReference type="Proteomes" id="UP000051576">
    <property type="component" value="Unassembled WGS sequence"/>
</dbReference>
<evidence type="ECO:0000256" key="5">
    <source>
        <dbReference type="PIRSR" id="PIRSR600760-2"/>
    </source>
</evidence>
<dbReference type="Gene3D" id="3.40.190.80">
    <property type="match status" value="1"/>
</dbReference>
<dbReference type="Gene3D" id="3.30.540.10">
    <property type="entry name" value="Fructose-1,6-Bisphosphatase, subunit A, domain 1"/>
    <property type="match status" value="1"/>
</dbReference>
<dbReference type="Pfam" id="PF00459">
    <property type="entry name" value="Inositol_P"/>
    <property type="match status" value="1"/>
</dbReference>
<dbReference type="OrthoDB" id="9772456at2"/>
<protein>
    <submittedName>
        <fullName evidence="6">Myo-inositol-1(Or 4)-monophosphatase</fullName>
    </submittedName>
</protein>
<dbReference type="PANTHER" id="PTHR20854">
    <property type="entry name" value="INOSITOL MONOPHOSPHATASE"/>
    <property type="match status" value="1"/>
</dbReference>
<dbReference type="GO" id="GO:0006020">
    <property type="term" value="P:inositol metabolic process"/>
    <property type="evidence" value="ECO:0007669"/>
    <property type="project" value="TreeGrafter"/>
</dbReference>
<comment type="cofactor">
    <cofactor evidence="1 5">
        <name>Mg(2+)</name>
        <dbReference type="ChEBI" id="CHEBI:18420"/>
    </cofactor>
</comment>
<dbReference type="eggNOG" id="COG0483">
    <property type="taxonomic scope" value="Bacteria"/>
</dbReference>
<dbReference type="STRING" id="1133569.FD21_GL000106"/>
<accession>A0A0R2CL69</accession>
<comment type="caution">
    <text evidence="6">The sequence shown here is derived from an EMBL/GenBank/DDBJ whole genome shotgun (WGS) entry which is preliminary data.</text>
</comment>
<keyword evidence="7" id="KW-1185">Reference proteome</keyword>
<feature type="binding site" evidence="5">
    <location>
        <position position="211"/>
    </location>
    <ligand>
        <name>Mg(2+)</name>
        <dbReference type="ChEBI" id="CHEBI:18420"/>
        <label>1</label>
        <note>catalytic</note>
    </ligand>
</feature>
<name>A0A0R2CL69_9LACO</name>
<dbReference type="EMBL" id="AYYX01000010">
    <property type="protein sequence ID" value="KRM89179.1"/>
    <property type="molecule type" value="Genomic_DNA"/>
</dbReference>